<dbReference type="Gene3D" id="3.40.630.30">
    <property type="match status" value="1"/>
</dbReference>
<dbReference type="EMBL" id="QQAZ01000007">
    <property type="protein sequence ID" value="RDI49030.1"/>
    <property type="molecule type" value="Genomic_DNA"/>
</dbReference>
<dbReference type="SUPFAM" id="SSF55729">
    <property type="entry name" value="Acyl-CoA N-acyltransferases (Nat)"/>
    <property type="match status" value="1"/>
</dbReference>
<sequence length="133" mass="14838">MRVVQYADEHLDGIVALCRAEGWPSYPADLDGADRALRAPGSLTLVAIDGHGAIDDIAVVGFAHALSDGWWGYLSLLLVAEHRRREGIGVRLVKELFRRSGVTRLDLITDEASEFYRSRPHTSFEGFRLYPRS</sequence>
<organism evidence="2 3">
    <name type="scientific">Nocardia mexicana</name>
    <dbReference type="NCBI Taxonomy" id="279262"/>
    <lineage>
        <taxon>Bacteria</taxon>
        <taxon>Bacillati</taxon>
        <taxon>Actinomycetota</taxon>
        <taxon>Actinomycetes</taxon>
        <taxon>Mycobacteriales</taxon>
        <taxon>Nocardiaceae</taxon>
        <taxon>Nocardia</taxon>
    </lineage>
</organism>
<keyword evidence="3" id="KW-1185">Reference proteome</keyword>
<dbReference type="Proteomes" id="UP000255355">
    <property type="component" value="Unassembled WGS sequence"/>
</dbReference>
<dbReference type="PROSITE" id="PS51186">
    <property type="entry name" value="GNAT"/>
    <property type="match status" value="1"/>
</dbReference>
<evidence type="ECO:0000313" key="2">
    <source>
        <dbReference type="EMBL" id="RDI49030.1"/>
    </source>
</evidence>
<dbReference type="InterPro" id="IPR000182">
    <property type="entry name" value="GNAT_dom"/>
</dbReference>
<keyword evidence="2" id="KW-0808">Transferase</keyword>
<dbReference type="InterPro" id="IPR016181">
    <property type="entry name" value="Acyl_CoA_acyltransferase"/>
</dbReference>
<accession>A0A370GZD1</accession>
<evidence type="ECO:0000313" key="3">
    <source>
        <dbReference type="Proteomes" id="UP000255355"/>
    </source>
</evidence>
<name>A0A370GZD1_9NOCA</name>
<dbReference type="GO" id="GO:0016747">
    <property type="term" value="F:acyltransferase activity, transferring groups other than amino-acyl groups"/>
    <property type="evidence" value="ECO:0007669"/>
    <property type="project" value="InterPro"/>
</dbReference>
<protein>
    <submittedName>
        <fullName evidence="2">Acetyltransferase (GNAT) family protein</fullName>
    </submittedName>
</protein>
<gene>
    <name evidence="2" type="ORF">DFR68_107155</name>
</gene>
<evidence type="ECO:0000259" key="1">
    <source>
        <dbReference type="PROSITE" id="PS51186"/>
    </source>
</evidence>
<dbReference type="STRING" id="1210089.GCA_001613165_00645"/>
<feature type="domain" description="N-acetyltransferase" evidence="1">
    <location>
        <begin position="1"/>
        <end position="133"/>
    </location>
</feature>
<dbReference type="OrthoDB" id="4774939at2"/>
<reference evidence="2 3" key="1">
    <citation type="submission" date="2018-07" db="EMBL/GenBank/DDBJ databases">
        <title>Genomic Encyclopedia of Type Strains, Phase IV (KMG-IV): sequencing the most valuable type-strain genomes for metagenomic binning, comparative biology and taxonomic classification.</title>
        <authorList>
            <person name="Goeker M."/>
        </authorList>
    </citation>
    <scope>NUCLEOTIDE SEQUENCE [LARGE SCALE GENOMIC DNA]</scope>
    <source>
        <strain evidence="2 3">DSM 44952</strain>
    </source>
</reference>
<proteinExistence type="predicted"/>
<dbReference type="RefSeq" id="WP_068013647.1">
    <property type="nucleotide sequence ID" value="NZ_QQAZ01000007.1"/>
</dbReference>
<dbReference type="AlphaFoldDB" id="A0A370GZD1"/>
<comment type="caution">
    <text evidence="2">The sequence shown here is derived from an EMBL/GenBank/DDBJ whole genome shotgun (WGS) entry which is preliminary data.</text>
</comment>
<dbReference type="Pfam" id="PF13508">
    <property type="entry name" value="Acetyltransf_7"/>
    <property type="match status" value="1"/>
</dbReference>
<dbReference type="CDD" id="cd04301">
    <property type="entry name" value="NAT_SF"/>
    <property type="match status" value="1"/>
</dbReference>